<comment type="caution">
    <text evidence="2">The sequence shown here is derived from an EMBL/GenBank/DDBJ whole genome shotgun (WGS) entry which is preliminary data.</text>
</comment>
<proteinExistence type="predicted"/>
<evidence type="ECO:0000313" key="2">
    <source>
        <dbReference type="EMBL" id="KAK9168206.1"/>
    </source>
</evidence>
<accession>A0AAP0Q9S7</accession>
<evidence type="ECO:0000313" key="3">
    <source>
        <dbReference type="Proteomes" id="UP001420932"/>
    </source>
</evidence>
<organism evidence="2 3">
    <name type="scientific">Stephania yunnanensis</name>
    <dbReference type="NCBI Taxonomy" id="152371"/>
    <lineage>
        <taxon>Eukaryota</taxon>
        <taxon>Viridiplantae</taxon>
        <taxon>Streptophyta</taxon>
        <taxon>Embryophyta</taxon>
        <taxon>Tracheophyta</taxon>
        <taxon>Spermatophyta</taxon>
        <taxon>Magnoliopsida</taxon>
        <taxon>Ranunculales</taxon>
        <taxon>Menispermaceae</taxon>
        <taxon>Menispermoideae</taxon>
        <taxon>Cissampelideae</taxon>
        <taxon>Stephania</taxon>
    </lineage>
</organism>
<feature type="compositionally biased region" description="Basic and acidic residues" evidence="1">
    <location>
        <begin position="39"/>
        <end position="50"/>
    </location>
</feature>
<sequence>MAPPLSLPLPRPLMALSFSRSYLVERGDHIWPSSLSDGSARERGAEEADRNSGWSLVMDDGNDSVGGRWLAPAATGHATEMVSD</sequence>
<gene>
    <name evidence="2" type="ORF">Syun_000346</name>
</gene>
<evidence type="ECO:0000256" key="1">
    <source>
        <dbReference type="SAM" id="MobiDB-lite"/>
    </source>
</evidence>
<name>A0AAP0Q9S7_9MAGN</name>
<dbReference type="Proteomes" id="UP001420932">
    <property type="component" value="Unassembled WGS sequence"/>
</dbReference>
<dbReference type="AlphaFoldDB" id="A0AAP0Q9S7"/>
<feature type="region of interest" description="Disordered" evidence="1">
    <location>
        <begin position="33"/>
        <end position="57"/>
    </location>
</feature>
<dbReference type="EMBL" id="JBBNAF010000001">
    <property type="protein sequence ID" value="KAK9168206.1"/>
    <property type="molecule type" value="Genomic_DNA"/>
</dbReference>
<reference evidence="2 3" key="1">
    <citation type="submission" date="2024-01" db="EMBL/GenBank/DDBJ databases">
        <title>Genome assemblies of Stephania.</title>
        <authorList>
            <person name="Yang L."/>
        </authorList>
    </citation>
    <scope>NUCLEOTIDE SEQUENCE [LARGE SCALE GENOMIC DNA]</scope>
    <source>
        <strain evidence="2">YNDBR</strain>
        <tissue evidence="2">Leaf</tissue>
    </source>
</reference>
<protein>
    <submittedName>
        <fullName evidence="2">Uncharacterized protein</fullName>
    </submittedName>
</protein>
<keyword evidence="3" id="KW-1185">Reference proteome</keyword>